<feature type="region of interest" description="Disordered" evidence="1">
    <location>
        <begin position="1"/>
        <end position="31"/>
    </location>
</feature>
<reference evidence="3" key="1">
    <citation type="journal article" date="2020" name="Stud. Mycol.">
        <title>101 Dothideomycetes genomes: a test case for predicting lifestyles and emergence of pathogens.</title>
        <authorList>
            <person name="Haridas S."/>
            <person name="Albert R."/>
            <person name="Binder M."/>
            <person name="Bloem J."/>
            <person name="Labutti K."/>
            <person name="Salamov A."/>
            <person name="Andreopoulos B."/>
            <person name="Baker S."/>
            <person name="Barry K."/>
            <person name="Bills G."/>
            <person name="Bluhm B."/>
            <person name="Cannon C."/>
            <person name="Castanera R."/>
            <person name="Culley D."/>
            <person name="Daum C."/>
            <person name="Ezra D."/>
            <person name="Gonzalez J."/>
            <person name="Henrissat B."/>
            <person name="Kuo A."/>
            <person name="Liang C."/>
            <person name="Lipzen A."/>
            <person name="Lutzoni F."/>
            <person name="Magnuson J."/>
            <person name="Mondo S."/>
            <person name="Nolan M."/>
            <person name="Ohm R."/>
            <person name="Pangilinan J."/>
            <person name="Park H.-J."/>
            <person name="Ramirez L."/>
            <person name="Alfaro M."/>
            <person name="Sun H."/>
            <person name="Tritt A."/>
            <person name="Yoshinaga Y."/>
            <person name="Zwiers L.-H."/>
            <person name="Turgeon B."/>
            <person name="Goodwin S."/>
            <person name="Spatafora J."/>
            <person name="Crous P."/>
            <person name="Grigoriev I."/>
        </authorList>
    </citation>
    <scope>NUCLEOTIDE SEQUENCE</scope>
    <source>
        <strain evidence="3">CBS 627.86</strain>
    </source>
</reference>
<evidence type="ECO:0000256" key="2">
    <source>
        <dbReference type="SAM" id="Phobius"/>
    </source>
</evidence>
<accession>A0A6A5YHM0</accession>
<feature type="transmembrane region" description="Helical" evidence="2">
    <location>
        <begin position="119"/>
        <end position="141"/>
    </location>
</feature>
<evidence type="ECO:0000256" key="1">
    <source>
        <dbReference type="SAM" id="MobiDB-lite"/>
    </source>
</evidence>
<sequence length="195" mass="22125">MASSNNQAPAVSTHQEIPEPSETATQPDQQWNEDHESIVDPFGNMVSSYVDTALEYVTDNMQAARVYYRQVVVIFVWFVVVLSYLGLVGAGLLLFYQAMRFLHFLYTWVGISENFMCSFVFATVGLLFCTIIIVGPLLYLIELTCNGFKQVKANISRDLAHWVQTGEVDTGLVRPFQRAYQNVKDTLDEYGIWAE</sequence>
<evidence type="ECO:0008006" key="5">
    <source>
        <dbReference type="Google" id="ProtNLM"/>
    </source>
</evidence>
<keyword evidence="2" id="KW-1133">Transmembrane helix</keyword>
<keyword evidence="4" id="KW-1185">Reference proteome</keyword>
<organism evidence="3 4">
    <name type="scientific">Lophiotrema nucula</name>
    <dbReference type="NCBI Taxonomy" id="690887"/>
    <lineage>
        <taxon>Eukaryota</taxon>
        <taxon>Fungi</taxon>
        <taxon>Dikarya</taxon>
        <taxon>Ascomycota</taxon>
        <taxon>Pezizomycotina</taxon>
        <taxon>Dothideomycetes</taxon>
        <taxon>Pleosporomycetidae</taxon>
        <taxon>Pleosporales</taxon>
        <taxon>Lophiotremataceae</taxon>
        <taxon>Lophiotrema</taxon>
    </lineage>
</organism>
<evidence type="ECO:0000313" key="3">
    <source>
        <dbReference type="EMBL" id="KAF2105701.1"/>
    </source>
</evidence>
<keyword evidence="2" id="KW-0812">Transmembrane</keyword>
<feature type="compositionally biased region" description="Polar residues" evidence="1">
    <location>
        <begin position="1"/>
        <end position="15"/>
    </location>
</feature>
<feature type="transmembrane region" description="Helical" evidence="2">
    <location>
        <begin position="71"/>
        <end position="99"/>
    </location>
</feature>
<name>A0A6A5YHM0_9PLEO</name>
<proteinExistence type="predicted"/>
<gene>
    <name evidence="3" type="ORF">BDV96DRAFT_655363</name>
</gene>
<dbReference type="AlphaFoldDB" id="A0A6A5YHM0"/>
<protein>
    <recommendedName>
        <fullName evidence="5">Transmembrane protein</fullName>
    </recommendedName>
</protein>
<evidence type="ECO:0000313" key="4">
    <source>
        <dbReference type="Proteomes" id="UP000799770"/>
    </source>
</evidence>
<dbReference type="EMBL" id="ML977373">
    <property type="protein sequence ID" value="KAF2105701.1"/>
    <property type="molecule type" value="Genomic_DNA"/>
</dbReference>
<keyword evidence="2" id="KW-0472">Membrane</keyword>
<dbReference type="Proteomes" id="UP000799770">
    <property type="component" value="Unassembled WGS sequence"/>
</dbReference>